<keyword evidence="5" id="KW-0418">Kinase</keyword>
<sequence length="79" mass="8507">KGSKVELNANDGLVITSPNGDQLWKTEGLNAKVSRGVFNDTGNFVLKGDKLNSVWETFQFPSDTLLPAQVLQKGGKLSS</sequence>
<accession>A0A392UND2</accession>
<keyword evidence="5" id="KW-0675">Receptor</keyword>
<keyword evidence="1" id="KW-0732">Signal</keyword>
<dbReference type="PANTHER" id="PTHR47976:SF15">
    <property type="entry name" value="G-TYPE LECTIN S-RECEPTOR-LIKE SERINE_THREONINE-PROTEIN KINASE RLK1"/>
    <property type="match status" value="1"/>
</dbReference>
<dbReference type="EMBL" id="LXQA010854767">
    <property type="protein sequence ID" value="MCI74164.1"/>
    <property type="molecule type" value="Genomic_DNA"/>
</dbReference>
<proteinExistence type="predicted"/>
<organism evidence="5 6">
    <name type="scientific">Trifolium medium</name>
    <dbReference type="NCBI Taxonomy" id="97028"/>
    <lineage>
        <taxon>Eukaryota</taxon>
        <taxon>Viridiplantae</taxon>
        <taxon>Streptophyta</taxon>
        <taxon>Embryophyta</taxon>
        <taxon>Tracheophyta</taxon>
        <taxon>Spermatophyta</taxon>
        <taxon>Magnoliopsida</taxon>
        <taxon>eudicotyledons</taxon>
        <taxon>Gunneridae</taxon>
        <taxon>Pentapetalae</taxon>
        <taxon>rosids</taxon>
        <taxon>fabids</taxon>
        <taxon>Fabales</taxon>
        <taxon>Fabaceae</taxon>
        <taxon>Papilionoideae</taxon>
        <taxon>50 kb inversion clade</taxon>
        <taxon>NPAAA clade</taxon>
        <taxon>Hologalegina</taxon>
        <taxon>IRL clade</taxon>
        <taxon>Trifolieae</taxon>
        <taxon>Trifolium</taxon>
    </lineage>
</organism>
<dbReference type="Pfam" id="PF01453">
    <property type="entry name" value="B_lectin"/>
    <property type="match status" value="1"/>
</dbReference>
<evidence type="ECO:0000313" key="5">
    <source>
        <dbReference type="EMBL" id="MCI74164.1"/>
    </source>
</evidence>
<evidence type="ECO:0000313" key="6">
    <source>
        <dbReference type="Proteomes" id="UP000265520"/>
    </source>
</evidence>
<evidence type="ECO:0000256" key="2">
    <source>
        <dbReference type="ARBA" id="ARBA00023157"/>
    </source>
</evidence>
<dbReference type="PANTHER" id="PTHR47976">
    <property type="entry name" value="G-TYPE LECTIN S-RECEPTOR-LIKE SERINE/THREONINE-PROTEIN KINASE SD2-5"/>
    <property type="match status" value="1"/>
</dbReference>
<feature type="non-terminal residue" evidence="5">
    <location>
        <position position="79"/>
    </location>
</feature>
<comment type="caution">
    <text evidence="5">The sequence shown here is derived from an EMBL/GenBank/DDBJ whole genome shotgun (WGS) entry which is preliminary data.</text>
</comment>
<dbReference type="SUPFAM" id="SSF51110">
    <property type="entry name" value="alpha-D-mannose-specific plant lectins"/>
    <property type="match status" value="1"/>
</dbReference>
<protein>
    <submittedName>
        <fullName evidence="5">G-type lectin S-receptor-like serine/threonine protein kinase RLK1-like</fullName>
    </submittedName>
</protein>
<dbReference type="GO" id="GO:0030246">
    <property type="term" value="F:carbohydrate binding"/>
    <property type="evidence" value="ECO:0007669"/>
    <property type="project" value="UniProtKB-KW"/>
</dbReference>
<keyword evidence="5" id="KW-0723">Serine/threonine-protein kinase</keyword>
<dbReference type="InterPro" id="IPR001480">
    <property type="entry name" value="Bulb-type_lectin_dom"/>
</dbReference>
<dbReference type="Proteomes" id="UP000265520">
    <property type="component" value="Unassembled WGS sequence"/>
</dbReference>
<dbReference type="Gene3D" id="2.90.10.30">
    <property type="match status" value="1"/>
</dbReference>
<keyword evidence="2" id="KW-1015">Disulfide bond</keyword>
<keyword evidence="5" id="KW-0430">Lectin</keyword>
<keyword evidence="6" id="KW-1185">Reference proteome</keyword>
<dbReference type="GO" id="GO:0004674">
    <property type="term" value="F:protein serine/threonine kinase activity"/>
    <property type="evidence" value="ECO:0007669"/>
    <property type="project" value="UniProtKB-KW"/>
</dbReference>
<keyword evidence="5" id="KW-0808">Transferase</keyword>
<dbReference type="InterPro" id="IPR036426">
    <property type="entry name" value="Bulb-type_lectin_dom_sf"/>
</dbReference>
<evidence type="ECO:0000259" key="4">
    <source>
        <dbReference type="Pfam" id="PF01453"/>
    </source>
</evidence>
<feature type="domain" description="Bulb-type lectin" evidence="4">
    <location>
        <begin position="4"/>
        <end position="71"/>
    </location>
</feature>
<keyword evidence="3" id="KW-0325">Glycoprotein</keyword>
<dbReference type="InterPro" id="IPR051343">
    <property type="entry name" value="G-type_lectin_kinases/EP1-like"/>
</dbReference>
<reference evidence="5 6" key="1">
    <citation type="journal article" date="2018" name="Front. Plant Sci.">
        <title>Red Clover (Trifolium pratense) and Zigzag Clover (T. medium) - A Picture of Genomic Similarities and Differences.</title>
        <authorList>
            <person name="Dluhosova J."/>
            <person name="Istvanek J."/>
            <person name="Nedelnik J."/>
            <person name="Repkova J."/>
        </authorList>
    </citation>
    <scope>NUCLEOTIDE SEQUENCE [LARGE SCALE GENOMIC DNA]</scope>
    <source>
        <strain evidence="6">cv. 10/8</strain>
        <tissue evidence="5">Leaf</tissue>
    </source>
</reference>
<feature type="non-terminal residue" evidence="5">
    <location>
        <position position="1"/>
    </location>
</feature>
<evidence type="ECO:0000256" key="1">
    <source>
        <dbReference type="ARBA" id="ARBA00022729"/>
    </source>
</evidence>
<dbReference type="AlphaFoldDB" id="A0A392UND2"/>
<evidence type="ECO:0000256" key="3">
    <source>
        <dbReference type="ARBA" id="ARBA00023180"/>
    </source>
</evidence>
<name>A0A392UND2_9FABA</name>